<dbReference type="AlphaFoldDB" id="A0AA42CQF1"/>
<keyword evidence="1" id="KW-0175">Coiled coil</keyword>
<keyword evidence="2" id="KW-0732">Signal</keyword>
<gene>
    <name evidence="3" type="ORF">NEE01_12635</name>
</gene>
<reference evidence="3" key="1">
    <citation type="submission" date="2022-06" db="EMBL/GenBank/DDBJ databases">
        <title>Sphingomonas sp. nov. isolated from rhizosphere soil of tomato.</title>
        <authorList>
            <person name="Dong H."/>
            <person name="Gao R."/>
        </authorList>
    </citation>
    <scope>NUCLEOTIDE SEQUENCE</scope>
    <source>
        <strain evidence="3">MMSM24</strain>
    </source>
</reference>
<dbReference type="EMBL" id="JANFAV010000008">
    <property type="protein sequence ID" value="MCW6535625.1"/>
    <property type="molecule type" value="Genomic_DNA"/>
</dbReference>
<keyword evidence="4" id="KW-1185">Reference proteome</keyword>
<feature type="signal peptide" evidence="2">
    <location>
        <begin position="1"/>
        <end position="21"/>
    </location>
</feature>
<feature type="chain" id="PRO_5041469292" evidence="2">
    <location>
        <begin position="22"/>
        <end position="302"/>
    </location>
</feature>
<dbReference type="RefSeq" id="WP_265269179.1">
    <property type="nucleotide sequence ID" value="NZ_JANFAV010000008.1"/>
</dbReference>
<protein>
    <submittedName>
        <fullName evidence="3">Uncharacterized protein</fullName>
    </submittedName>
</protein>
<name>A0AA42CQF1_9SPHN</name>
<comment type="caution">
    <text evidence="3">The sequence shown here is derived from an EMBL/GenBank/DDBJ whole genome shotgun (WGS) entry which is preliminary data.</text>
</comment>
<sequence length="302" mass="31850">MRGALSCAIAALSLVSPAAFAATPAYDFQASEPVKDKPTVALASDRAYVYLRSAAAIPIYLVREPEGADLAAYDRFRAAALAEAREKYAKKLAAYQAEVKQAKSAPVGTYGVVPPFKDVEPTAENFEATPFYMLSKVAIGPLNRFAKGSGGESAYLHALKPGTYRLYGAIAETGNAITGTCLCMGSVRFTARAGEVVDMGRVFMDGGPGISAGDVMKAALTFGLAGKPKGKSAIDAEGLALEPATAAMPVDPRLAALKVRAADFRPSGKLPNYYGLRIDRLPAIAGVMRYERDRIVDLTVAK</sequence>
<feature type="coiled-coil region" evidence="1">
    <location>
        <begin position="78"/>
        <end position="105"/>
    </location>
</feature>
<evidence type="ECO:0000256" key="2">
    <source>
        <dbReference type="SAM" id="SignalP"/>
    </source>
</evidence>
<evidence type="ECO:0000313" key="3">
    <source>
        <dbReference type="EMBL" id="MCW6535625.1"/>
    </source>
</evidence>
<organism evidence="3 4">
    <name type="scientific">Sphingomonas lycopersici</name>
    <dbReference type="NCBI Taxonomy" id="2951807"/>
    <lineage>
        <taxon>Bacteria</taxon>
        <taxon>Pseudomonadati</taxon>
        <taxon>Pseudomonadota</taxon>
        <taxon>Alphaproteobacteria</taxon>
        <taxon>Sphingomonadales</taxon>
        <taxon>Sphingomonadaceae</taxon>
        <taxon>Sphingomonas</taxon>
    </lineage>
</organism>
<accession>A0AA42CQF1</accession>
<evidence type="ECO:0000256" key="1">
    <source>
        <dbReference type="SAM" id="Coils"/>
    </source>
</evidence>
<evidence type="ECO:0000313" key="4">
    <source>
        <dbReference type="Proteomes" id="UP001165565"/>
    </source>
</evidence>
<proteinExistence type="predicted"/>
<dbReference type="Proteomes" id="UP001165565">
    <property type="component" value="Unassembled WGS sequence"/>
</dbReference>